<dbReference type="InterPro" id="IPR026082">
    <property type="entry name" value="ABCA"/>
</dbReference>
<keyword evidence="5" id="KW-1185">Reference proteome</keyword>
<dbReference type="InterPro" id="IPR003439">
    <property type="entry name" value="ABC_transporter-like_ATP-bd"/>
</dbReference>
<sequence>MNGTSVIRHTKTARASLSVCPQFTAIDSQLSVWEHLVVYGRLKGLPKGEILDRNIDVILKATSLGQYRDRFANKLSGGNQRTLSLAIALIGNPLVLLIDEFSTGIDARMKREMWNTLRNVAPGKAIVITTHSMEEVSALATDVGILAKKLLATGTPQALSERYATYEVHFACRSREGVAKAQALMAKVPGARLADDVATRFEVPIRKGADGDGLTLAELFRVLGDSEDLTEHTVEKAGLESIFMKVIRENRVAEEDVRRRKWRLC</sequence>
<evidence type="ECO:0000313" key="5">
    <source>
        <dbReference type="Proteomes" id="UP001383192"/>
    </source>
</evidence>
<keyword evidence="2" id="KW-0677">Repeat</keyword>
<accession>A0AAW0B8L9</accession>
<dbReference type="Proteomes" id="UP001383192">
    <property type="component" value="Unassembled WGS sequence"/>
</dbReference>
<gene>
    <name evidence="4" type="ORF">VNI00_017184</name>
</gene>
<evidence type="ECO:0000313" key="4">
    <source>
        <dbReference type="EMBL" id="KAK7021895.1"/>
    </source>
</evidence>
<dbReference type="InterPro" id="IPR027417">
    <property type="entry name" value="P-loop_NTPase"/>
</dbReference>
<dbReference type="Pfam" id="PF00005">
    <property type="entry name" value="ABC_tran"/>
    <property type="match status" value="1"/>
</dbReference>
<dbReference type="GO" id="GO:0016020">
    <property type="term" value="C:membrane"/>
    <property type="evidence" value="ECO:0007669"/>
    <property type="project" value="InterPro"/>
</dbReference>
<name>A0AAW0B8L9_9AGAR</name>
<evidence type="ECO:0000256" key="2">
    <source>
        <dbReference type="ARBA" id="ARBA00022737"/>
    </source>
</evidence>
<dbReference type="Gene3D" id="3.40.50.300">
    <property type="entry name" value="P-loop containing nucleotide triphosphate hydrolases"/>
    <property type="match status" value="1"/>
</dbReference>
<comment type="caution">
    <text evidence="4">The sequence shown here is derived from an EMBL/GenBank/DDBJ whole genome shotgun (WGS) entry which is preliminary data.</text>
</comment>
<dbReference type="PANTHER" id="PTHR19229">
    <property type="entry name" value="ATP-BINDING CASSETTE TRANSPORTER SUBFAMILY A ABCA"/>
    <property type="match status" value="1"/>
</dbReference>
<dbReference type="GO" id="GO:0016887">
    <property type="term" value="F:ATP hydrolysis activity"/>
    <property type="evidence" value="ECO:0007669"/>
    <property type="project" value="InterPro"/>
</dbReference>
<reference evidence="4 5" key="1">
    <citation type="submission" date="2024-01" db="EMBL/GenBank/DDBJ databases">
        <title>A draft genome for a cacao thread blight-causing isolate of Paramarasmius palmivorus.</title>
        <authorList>
            <person name="Baruah I.K."/>
            <person name="Bukari Y."/>
            <person name="Amoako-Attah I."/>
            <person name="Meinhardt L.W."/>
            <person name="Bailey B.A."/>
            <person name="Cohen S.P."/>
        </authorList>
    </citation>
    <scope>NUCLEOTIDE SEQUENCE [LARGE SCALE GENOMIC DNA]</scope>
    <source>
        <strain evidence="4 5">GH-12</strain>
    </source>
</reference>
<dbReference type="EMBL" id="JAYKXP010000159">
    <property type="protein sequence ID" value="KAK7021895.1"/>
    <property type="molecule type" value="Genomic_DNA"/>
</dbReference>
<proteinExistence type="predicted"/>
<dbReference type="GO" id="GO:0005319">
    <property type="term" value="F:lipid transporter activity"/>
    <property type="evidence" value="ECO:0007669"/>
    <property type="project" value="TreeGrafter"/>
</dbReference>
<protein>
    <recommendedName>
        <fullName evidence="3">ABC transporter domain-containing protein</fullName>
    </recommendedName>
</protein>
<evidence type="ECO:0000259" key="3">
    <source>
        <dbReference type="Pfam" id="PF00005"/>
    </source>
</evidence>
<keyword evidence="1" id="KW-0813">Transport</keyword>
<feature type="domain" description="ABC transporter" evidence="3">
    <location>
        <begin position="9"/>
        <end position="100"/>
    </location>
</feature>
<dbReference type="PANTHER" id="PTHR19229:SF36">
    <property type="entry name" value="ATP-BINDING CASSETTE SUB-FAMILY A MEMBER 2"/>
    <property type="match status" value="1"/>
</dbReference>
<dbReference type="AlphaFoldDB" id="A0AAW0B8L9"/>
<dbReference type="SUPFAM" id="SSF52540">
    <property type="entry name" value="P-loop containing nucleoside triphosphate hydrolases"/>
    <property type="match status" value="1"/>
</dbReference>
<organism evidence="4 5">
    <name type="scientific">Paramarasmius palmivorus</name>
    <dbReference type="NCBI Taxonomy" id="297713"/>
    <lineage>
        <taxon>Eukaryota</taxon>
        <taxon>Fungi</taxon>
        <taxon>Dikarya</taxon>
        <taxon>Basidiomycota</taxon>
        <taxon>Agaricomycotina</taxon>
        <taxon>Agaricomycetes</taxon>
        <taxon>Agaricomycetidae</taxon>
        <taxon>Agaricales</taxon>
        <taxon>Marasmiineae</taxon>
        <taxon>Marasmiaceae</taxon>
        <taxon>Paramarasmius</taxon>
    </lineage>
</organism>
<dbReference type="GO" id="GO:0140359">
    <property type="term" value="F:ABC-type transporter activity"/>
    <property type="evidence" value="ECO:0007669"/>
    <property type="project" value="InterPro"/>
</dbReference>
<dbReference type="GO" id="GO:0005524">
    <property type="term" value="F:ATP binding"/>
    <property type="evidence" value="ECO:0007669"/>
    <property type="project" value="InterPro"/>
</dbReference>
<evidence type="ECO:0000256" key="1">
    <source>
        <dbReference type="ARBA" id="ARBA00022448"/>
    </source>
</evidence>